<keyword evidence="3" id="KW-1185">Reference proteome</keyword>
<dbReference type="EMBL" id="JAGSOV010000035">
    <property type="protein sequence ID" value="MCO1656516.1"/>
    <property type="molecule type" value="Genomic_DNA"/>
</dbReference>
<protein>
    <submittedName>
        <fullName evidence="2">Methyltransferase domain-containing protein</fullName>
    </submittedName>
</protein>
<keyword evidence="2" id="KW-0489">Methyltransferase</keyword>
<name>A0ABT1A0I3_9PSEU</name>
<dbReference type="GO" id="GO:0032259">
    <property type="term" value="P:methylation"/>
    <property type="evidence" value="ECO:0007669"/>
    <property type="project" value="UniProtKB-KW"/>
</dbReference>
<dbReference type="InterPro" id="IPR029063">
    <property type="entry name" value="SAM-dependent_MTases_sf"/>
</dbReference>
<sequence length="275" mass="28850">MTAPGGTIGGWDGPTGDLWAEHADHFDLQTADHLPALLAAAAVEPGAAVLDVGCGAGRATFELAGLAAGGSVTGVDLSARLLDVARARAAAAGVGHVRFERADVQVTDLGTDRYDRIVSRNGVMFFDDPVAAFTNLARALRPDGLMALAVWQPVAENAWFLDIRRAAAGGRELPPPATDGPGPFSFGDPERVRRILTAAGFAEPRFADARAPRRYGELAVAEAVVPELMRDLLDELDEPARAGAVAALRRTLREHSGPDGVTFPSAMWIITAGRA</sequence>
<organism evidence="2 3">
    <name type="scientific">Pseudonocardia humida</name>
    <dbReference type="NCBI Taxonomy" id="2800819"/>
    <lineage>
        <taxon>Bacteria</taxon>
        <taxon>Bacillati</taxon>
        <taxon>Actinomycetota</taxon>
        <taxon>Actinomycetes</taxon>
        <taxon>Pseudonocardiales</taxon>
        <taxon>Pseudonocardiaceae</taxon>
        <taxon>Pseudonocardia</taxon>
    </lineage>
</organism>
<dbReference type="PANTHER" id="PTHR43667:SF2">
    <property type="entry name" value="FATTY ACID C-METHYL TRANSFERASE"/>
    <property type="match status" value="1"/>
</dbReference>
<evidence type="ECO:0000313" key="2">
    <source>
        <dbReference type="EMBL" id="MCO1656516.1"/>
    </source>
</evidence>
<dbReference type="InterPro" id="IPR050723">
    <property type="entry name" value="CFA/CMAS"/>
</dbReference>
<dbReference type="InterPro" id="IPR041698">
    <property type="entry name" value="Methyltransf_25"/>
</dbReference>
<keyword evidence="2" id="KW-0808">Transferase</keyword>
<dbReference type="PANTHER" id="PTHR43667">
    <property type="entry name" value="CYCLOPROPANE-FATTY-ACYL-PHOSPHOLIPID SYNTHASE"/>
    <property type="match status" value="1"/>
</dbReference>
<feature type="domain" description="Methyltransferase" evidence="1">
    <location>
        <begin position="49"/>
        <end position="144"/>
    </location>
</feature>
<comment type="caution">
    <text evidence="2">The sequence shown here is derived from an EMBL/GenBank/DDBJ whole genome shotgun (WGS) entry which is preliminary data.</text>
</comment>
<dbReference type="RefSeq" id="WP_252439309.1">
    <property type="nucleotide sequence ID" value="NZ_JAGSOV010000035.1"/>
</dbReference>
<dbReference type="GO" id="GO:0008168">
    <property type="term" value="F:methyltransferase activity"/>
    <property type="evidence" value="ECO:0007669"/>
    <property type="project" value="UniProtKB-KW"/>
</dbReference>
<dbReference type="SUPFAM" id="SSF53335">
    <property type="entry name" value="S-adenosyl-L-methionine-dependent methyltransferases"/>
    <property type="match status" value="1"/>
</dbReference>
<dbReference type="Proteomes" id="UP001165283">
    <property type="component" value="Unassembled WGS sequence"/>
</dbReference>
<dbReference type="CDD" id="cd02440">
    <property type="entry name" value="AdoMet_MTases"/>
    <property type="match status" value="1"/>
</dbReference>
<reference evidence="2" key="1">
    <citation type="submission" date="2021-04" db="EMBL/GenBank/DDBJ databases">
        <title>Pseudonocardia sp. nov., isolated from sandy soil of mangrove forest.</title>
        <authorList>
            <person name="Zan Z."/>
            <person name="Huang R."/>
            <person name="Liu W."/>
        </authorList>
    </citation>
    <scope>NUCLEOTIDE SEQUENCE</scope>
    <source>
        <strain evidence="2">S2-4</strain>
    </source>
</reference>
<evidence type="ECO:0000259" key="1">
    <source>
        <dbReference type="Pfam" id="PF13649"/>
    </source>
</evidence>
<accession>A0ABT1A0I3</accession>
<proteinExistence type="predicted"/>
<dbReference type="Pfam" id="PF13649">
    <property type="entry name" value="Methyltransf_25"/>
    <property type="match status" value="1"/>
</dbReference>
<gene>
    <name evidence="2" type="ORF">KDL28_15775</name>
</gene>
<evidence type="ECO:0000313" key="3">
    <source>
        <dbReference type="Proteomes" id="UP001165283"/>
    </source>
</evidence>
<dbReference type="Gene3D" id="3.40.50.150">
    <property type="entry name" value="Vaccinia Virus protein VP39"/>
    <property type="match status" value="1"/>
</dbReference>